<dbReference type="CDD" id="cd07043">
    <property type="entry name" value="STAS_anti-anti-sigma_factors"/>
    <property type="match status" value="1"/>
</dbReference>
<reference evidence="5" key="1">
    <citation type="journal article" date="2019" name="Int. J. Syst. Evol. Microbiol.">
        <title>The Global Catalogue of Microorganisms (GCM) 10K type strain sequencing project: providing services to taxonomists for standard genome sequencing and annotation.</title>
        <authorList>
            <consortium name="The Broad Institute Genomics Platform"/>
            <consortium name="The Broad Institute Genome Sequencing Center for Infectious Disease"/>
            <person name="Wu L."/>
            <person name="Ma J."/>
        </authorList>
    </citation>
    <scope>NUCLEOTIDE SEQUENCE [LARGE SCALE GENOMIC DNA]</scope>
    <source>
        <strain evidence="5">KCTC 32255</strain>
    </source>
</reference>
<dbReference type="Gene3D" id="3.30.750.24">
    <property type="entry name" value="STAS domain"/>
    <property type="match status" value="1"/>
</dbReference>
<evidence type="ECO:0000256" key="1">
    <source>
        <dbReference type="ARBA" id="ARBA00009013"/>
    </source>
</evidence>
<dbReference type="PANTHER" id="PTHR33495:SF13">
    <property type="entry name" value="ANTI-SIGMA-F FACTOR ANTAGONIST RSFB"/>
    <property type="match status" value="1"/>
</dbReference>
<accession>A0ABW2C8A5</accession>
<dbReference type="Pfam" id="PF01740">
    <property type="entry name" value="STAS"/>
    <property type="match status" value="1"/>
</dbReference>
<dbReference type="RefSeq" id="WP_345391421.1">
    <property type="nucleotide sequence ID" value="NZ_BAABLA010000007.1"/>
</dbReference>
<feature type="domain" description="STAS" evidence="3">
    <location>
        <begin position="23"/>
        <end position="131"/>
    </location>
</feature>
<evidence type="ECO:0000259" key="3">
    <source>
        <dbReference type="PROSITE" id="PS50801"/>
    </source>
</evidence>
<dbReference type="InterPro" id="IPR003658">
    <property type="entry name" value="Anti-sigma_ant"/>
</dbReference>
<evidence type="ECO:0000313" key="5">
    <source>
        <dbReference type="Proteomes" id="UP001596337"/>
    </source>
</evidence>
<gene>
    <name evidence="4" type="ORF">ACFQGD_31145</name>
</gene>
<dbReference type="InterPro" id="IPR002645">
    <property type="entry name" value="STAS_dom"/>
</dbReference>
<name>A0ABW2C8A5_9PSEU</name>
<dbReference type="PROSITE" id="PS50801">
    <property type="entry name" value="STAS"/>
    <property type="match status" value="1"/>
</dbReference>
<dbReference type="InterPro" id="IPR036513">
    <property type="entry name" value="STAS_dom_sf"/>
</dbReference>
<dbReference type="SUPFAM" id="SSF52091">
    <property type="entry name" value="SpoIIaa-like"/>
    <property type="match status" value="1"/>
</dbReference>
<organism evidence="4 5">
    <name type="scientific">Haloechinothrix salitolerans</name>
    <dbReference type="NCBI Taxonomy" id="926830"/>
    <lineage>
        <taxon>Bacteria</taxon>
        <taxon>Bacillati</taxon>
        <taxon>Actinomycetota</taxon>
        <taxon>Actinomycetes</taxon>
        <taxon>Pseudonocardiales</taxon>
        <taxon>Pseudonocardiaceae</taxon>
        <taxon>Haloechinothrix</taxon>
    </lineage>
</organism>
<comment type="caution">
    <text evidence="4">The sequence shown here is derived from an EMBL/GenBank/DDBJ whole genome shotgun (WGS) entry which is preliminary data.</text>
</comment>
<comment type="similarity">
    <text evidence="1 2">Belongs to the anti-sigma-factor antagonist family.</text>
</comment>
<evidence type="ECO:0000256" key="2">
    <source>
        <dbReference type="RuleBase" id="RU003749"/>
    </source>
</evidence>
<dbReference type="PANTHER" id="PTHR33495">
    <property type="entry name" value="ANTI-SIGMA FACTOR ANTAGONIST TM_1081-RELATED-RELATED"/>
    <property type="match status" value="1"/>
</dbReference>
<evidence type="ECO:0000313" key="4">
    <source>
        <dbReference type="EMBL" id="MFC6871586.1"/>
    </source>
</evidence>
<keyword evidence="5" id="KW-1185">Reference proteome</keyword>
<proteinExistence type="inferred from homology"/>
<dbReference type="Proteomes" id="UP001596337">
    <property type="component" value="Unassembled WGS sequence"/>
</dbReference>
<sequence>MTSSSHHTGDRDEAADVLSGSQLTVDVEHKNDAVVVRVTGEIDLLTAPRVEETIMPLIRQQPPVLVVDLSGVTFLASAGLKLLVAAQQASREGTRIRVVADDQHTFRPIEMTGLTESIAVYGTVADALNVE</sequence>
<protein>
    <recommendedName>
        <fullName evidence="2">Anti-sigma factor antagonist</fullName>
    </recommendedName>
</protein>
<dbReference type="EMBL" id="JBHSXX010000001">
    <property type="protein sequence ID" value="MFC6871586.1"/>
    <property type="molecule type" value="Genomic_DNA"/>
</dbReference>
<dbReference type="NCBIfam" id="TIGR00377">
    <property type="entry name" value="ant_ant_sig"/>
    <property type="match status" value="1"/>
</dbReference>